<evidence type="ECO:0000313" key="2">
    <source>
        <dbReference type="Proteomes" id="UP001472677"/>
    </source>
</evidence>
<evidence type="ECO:0000313" key="1">
    <source>
        <dbReference type="EMBL" id="KAK8511807.1"/>
    </source>
</evidence>
<reference evidence="1 2" key="1">
    <citation type="journal article" date="2024" name="G3 (Bethesda)">
        <title>Genome assembly of Hibiscus sabdariffa L. provides insights into metabolisms of medicinal natural products.</title>
        <authorList>
            <person name="Kim T."/>
        </authorList>
    </citation>
    <scope>NUCLEOTIDE SEQUENCE [LARGE SCALE GENOMIC DNA]</scope>
    <source>
        <strain evidence="1">TK-2024</strain>
        <tissue evidence="1">Old leaves</tissue>
    </source>
</reference>
<comment type="caution">
    <text evidence="1">The sequence shown here is derived from an EMBL/GenBank/DDBJ whole genome shotgun (WGS) entry which is preliminary data.</text>
</comment>
<gene>
    <name evidence="1" type="ORF">V6N12_000848</name>
</gene>
<organism evidence="1 2">
    <name type="scientific">Hibiscus sabdariffa</name>
    <name type="common">roselle</name>
    <dbReference type="NCBI Taxonomy" id="183260"/>
    <lineage>
        <taxon>Eukaryota</taxon>
        <taxon>Viridiplantae</taxon>
        <taxon>Streptophyta</taxon>
        <taxon>Embryophyta</taxon>
        <taxon>Tracheophyta</taxon>
        <taxon>Spermatophyta</taxon>
        <taxon>Magnoliopsida</taxon>
        <taxon>eudicotyledons</taxon>
        <taxon>Gunneridae</taxon>
        <taxon>Pentapetalae</taxon>
        <taxon>rosids</taxon>
        <taxon>malvids</taxon>
        <taxon>Malvales</taxon>
        <taxon>Malvaceae</taxon>
        <taxon>Malvoideae</taxon>
        <taxon>Hibiscus</taxon>
    </lineage>
</organism>
<sequence length="80" mass="9355">MILLCNIWNCRNRWVHSNQLIPARLVSEYAQLIQGDFVQVNDGLVNRSLLWTSRILRLIGYRLGQADKAVCLRRTEDWGN</sequence>
<dbReference type="Proteomes" id="UP001472677">
    <property type="component" value="Unassembled WGS sequence"/>
</dbReference>
<protein>
    <submittedName>
        <fullName evidence="1">Uncharacterized protein</fullName>
    </submittedName>
</protein>
<accession>A0ABR2BZ66</accession>
<proteinExistence type="predicted"/>
<name>A0ABR2BZ66_9ROSI</name>
<keyword evidence="2" id="KW-1185">Reference proteome</keyword>
<dbReference type="EMBL" id="JBBPBM010000077">
    <property type="protein sequence ID" value="KAK8511807.1"/>
    <property type="molecule type" value="Genomic_DNA"/>
</dbReference>